<dbReference type="KEGG" id="moz:MoryE10_01090"/>
<keyword evidence="1" id="KW-0812">Transmembrane</keyword>
<keyword evidence="3" id="KW-1185">Reference proteome</keyword>
<organism evidence="2 3">
    <name type="scientific">Methylogaea oryzae</name>
    <dbReference type="NCBI Taxonomy" id="1295382"/>
    <lineage>
        <taxon>Bacteria</taxon>
        <taxon>Pseudomonadati</taxon>
        <taxon>Pseudomonadota</taxon>
        <taxon>Gammaproteobacteria</taxon>
        <taxon>Methylococcales</taxon>
        <taxon>Methylococcaceae</taxon>
        <taxon>Methylogaea</taxon>
    </lineage>
</organism>
<evidence type="ECO:0000313" key="2">
    <source>
        <dbReference type="EMBL" id="BBL69503.1"/>
    </source>
</evidence>
<name>A0A8D4VK10_9GAMM</name>
<dbReference type="EMBL" id="AP019782">
    <property type="protein sequence ID" value="BBL69503.1"/>
    <property type="molecule type" value="Genomic_DNA"/>
</dbReference>
<feature type="transmembrane region" description="Helical" evidence="1">
    <location>
        <begin position="28"/>
        <end position="46"/>
    </location>
</feature>
<dbReference type="Proteomes" id="UP000824988">
    <property type="component" value="Chromosome"/>
</dbReference>
<proteinExistence type="predicted"/>
<keyword evidence="1" id="KW-1133">Transmembrane helix</keyword>
<accession>A0A8D4VK10</accession>
<dbReference type="RefSeq" id="WP_054774901.1">
    <property type="nucleotide sequence ID" value="NZ_AP019782.1"/>
</dbReference>
<evidence type="ECO:0000256" key="1">
    <source>
        <dbReference type="SAM" id="Phobius"/>
    </source>
</evidence>
<evidence type="ECO:0000313" key="3">
    <source>
        <dbReference type="Proteomes" id="UP000824988"/>
    </source>
</evidence>
<protein>
    <submittedName>
        <fullName evidence="2">Uncharacterized protein</fullName>
    </submittedName>
</protein>
<keyword evidence="1" id="KW-0472">Membrane</keyword>
<gene>
    <name evidence="2" type="ORF">MoryE10_01090</name>
</gene>
<dbReference type="AlphaFoldDB" id="A0A8D4VK10"/>
<reference evidence="2" key="1">
    <citation type="submission" date="2019-06" db="EMBL/GenBank/DDBJ databases">
        <title>Complete genome sequence of Methylogaea oryzae strain JCM16910.</title>
        <authorList>
            <person name="Asakawa S."/>
        </authorList>
    </citation>
    <scope>NUCLEOTIDE SEQUENCE</scope>
    <source>
        <strain evidence="2">E10</strain>
    </source>
</reference>
<sequence>MLSLISYFAAFVVSVVIMVVTDDDPTSVSLVEWAMFGVMAYSANELRKRLMKIYRRGNWD</sequence>